<feature type="signal peptide" evidence="5">
    <location>
        <begin position="1"/>
        <end position="28"/>
    </location>
</feature>
<evidence type="ECO:0000256" key="2">
    <source>
        <dbReference type="ARBA" id="ARBA00022559"/>
    </source>
</evidence>
<dbReference type="Pfam" id="PF00255">
    <property type="entry name" value="GSHPx"/>
    <property type="match status" value="1"/>
</dbReference>
<evidence type="ECO:0000256" key="4">
    <source>
        <dbReference type="RuleBase" id="RU000499"/>
    </source>
</evidence>
<evidence type="ECO:0000256" key="5">
    <source>
        <dbReference type="SAM" id="SignalP"/>
    </source>
</evidence>
<dbReference type="AlphaFoldDB" id="A0AAD2PWP3"/>
<evidence type="ECO:0000256" key="1">
    <source>
        <dbReference type="ARBA" id="ARBA00006926"/>
    </source>
</evidence>
<feature type="domain" description="ShKT" evidence="6">
    <location>
        <begin position="28"/>
        <end position="64"/>
    </location>
</feature>
<dbReference type="EMBL" id="CAKOGP040002091">
    <property type="protein sequence ID" value="CAJ1961663.1"/>
    <property type="molecule type" value="Genomic_DNA"/>
</dbReference>
<sequence>MMGLTQGGMLLQILFIALFYCSQHLVSAANPDQHENCEFWANSGECESNPKFMLENCGTSCETVAAQKLEDAQALAKIGSFFDLTAKDIKGDVIDFKQFQGDVTIVVNVASYCGYTDSHYKALVQMWKYLSITDQVHLLAFPCNQFGGQEPDSNEEIQDFVTSNYGVKFTMMDKVDVNGPNASMVFKYLKSQANIGNIGWNFATYFVVDKEGGVTAHSDLNGNEDFMELRKSVLRLADWQEL</sequence>
<gene>
    <name evidence="7" type="ORF">CYCCA115_LOCUS19309</name>
</gene>
<name>A0AAD2PWP3_9STRA</name>
<dbReference type="PROSITE" id="PS00763">
    <property type="entry name" value="GLUTATHIONE_PEROXID_2"/>
    <property type="match status" value="1"/>
</dbReference>
<dbReference type="PROSITE" id="PS51355">
    <property type="entry name" value="GLUTATHIONE_PEROXID_3"/>
    <property type="match status" value="1"/>
</dbReference>
<organism evidence="7 8">
    <name type="scientific">Cylindrotheca closterium</name>
    <dbReference type="NCBI Taxonomy" id="2856"/>
    <lineage>
        <taxon>Eukaryota</taxon>
        <taxon>Sar</taxon>
        <taxon>Stramenopiles</taxon>
        <taxon>Ochrophyta</taxon>
        <taxon>Bacillariophyta</taxon>
        <taxon>Bacillariophyceae</taxon>
        <taxon>Bacillariophycidae</taxon>
        <taxon>Bacillariales</taxon>
        <taxon>Bacillariaceae</taxon>
        <taxon>Cylindrotheca</taxon>
    </lineage>
</organism>
<dbReference type="InterPro" id="IPR036249">
    <property type="entry name" value="Thioredoxin-like_sf"/>
</dbReference>
<keyword evidence="5" id="KW-0732">Signal</keyword>
<dbReference type="Proteomes" id="UP001295423">
    <property type="component" value="Unassembled WGS sequence"/>
</dbReference>
<dbReference type="PANTHER" id="PTHR11592:SF132">
    <property type="entry name" value="GLUTATHIONE PEROXIDASE 7, CHLOROPLASTIC-RELATED"/>
    <property type="match status" value="1"/>
</dbReference>
<comment type="similarity">
    <text evidence="1 4">Belongs to the glutathione peroxidase family.</text>
</comment>
<dbReference type="SUPFAM" id="SSF52833">
    <property type="entry name" value="Thioredoxin-like"/>
    <property type="match status" value="1"/>
</dbReference>
<dbReference type="GO" id="GO:0006979">
    <property type="term" value="P:response to oxidative stress"/>
    <property type="evidence" value="ECO:0007669"/>
    <property type="project" value="InterPro"/>
</dbReference>
<dbReference type="Gene3D" id="3.40.30.10">
    <property type="entry name" value="Glutaredoxin"/>
    <property type="match status" value="1"/>
</dbReference>
<dbReference type="PROSITE" id="PS51670">
    <property type="entry name" value="SHKT"/>
    <property type="match status" value="1"/>
</dbReference>
<feature type="chain" id="PRO_5041992162" description="Glutathione peroxidase" evidence="5">
    <location>
        <begin position="29"/>
        <end position="242"/>
    </location>
</feature>
<evidence type="ECO:0000259" key="6">
    <source>
        <dbReference type="PROSITE" id="PS51670"/>
    </source>
</evidence>
<protein>
    <recommendedName>
        <fullName evidence="4">Glutathione peroxidase</fullName>
    </recommendedName>
</protein>
<dbReference type="PRINTS" id="PR01011">
    <property type="entry name" value="GLUTPROXDASE"/>
</dbReference>
<evidence type="ECO:0000313" key="7">
    <source>
        <dbReference type="EMBL" id="CAJ1961663.1"/>
    </source>
</evidence>
<keyword evidence="3 4" id="KW-0560">Oxidoreductase</keyword>
<dbReference type="PANTHER" id="PTHR11592">
    <property type="entry name" value="GLUTATHIONE PEROXIDASE"/>
    <property type="match status" value="1"/>
</dbReference>
<reference evidence="7" key="1">
    <citation type="submission" date="2023-08" db="EMBL/GenBank/DDBJ databases">
        <authorList>
            <person name="Audoor S."/>
            <person name="Bilcke G."/>
        </authorList>
    </citation>
    <scope>NUCLEOTIDE SEQUENCE</scope>
</reference>
<accession>A0AAD2PWP3</accession>
<evidence type="ECO:0000313" key="8">
    <source>
        <dbReference type="Proteomes" id="UP001295423"/>
    </source>
</evidence>
<dbReference type="InterPro" id="IPR029760">
    <property type="entry name" value="GPX_CS"/>
</dbReference>
<proteinExistence type="inferred from homology"/>
<dbReference type="Pfam" id="PF01549">
    <property type="entry name" value="ShK"/>
    <property type="match status" value="1"/>
</dbReference>
<keyword evidence="8" id="KW-1185">Reference proteome</keyword>
<keyword evidence="2 4" id="KW-0575">Peroxidase</keyword>
<dbReference type="InterPro" id="IPR000889">
    <property type="entry name" value="Glutathione_peroxidase"/>
</dbReference>
<comment type="caution">
    <text evidence="7">The sequence shown here is derived from an EMBL/GenBank/DDBJ whole genome shotgun (WGS) entry which is preliminary data.</text>
</comment>
<dbReference type="SMART" id="SM00254">
    <property type="entry name" value="ShKT"/>
    <property type="match status" value="1"/>
</dbReference>
<evidence type="ECO:0000256" key="3">
    <source>
        <dbReference type="ARBA" id="ARBA00023002"/>
    </source>
</evidence>
<dbReference type="InterPro" id="IPR003582">
    <property type="entry name" value="ShKT_dom"/>
</dbReference>
<dbReference type="GO" id="GO:0004601">
    <property type="term" value="F:peroxidase activity"/>
    <property type="evidence" value="ECO:0007669"/>
    <property type="project" value="UniProtKB-KW"/>
</dbReference>
<dbReference type="CDD" id="cd00340">
    <property type="entry name" value="GSH_Peroxidase"/>
    <property type="match status" value="1"/>
</dbReference>